<dbReference type="RefSeq" id="WP_149521229.1">
    <property type="nucleotide sequence ID" value="NZ_VTOU01000001.1"/>
</dbReference>
<dbReference type="InterPro" id="IPR007492">
    <property type="entry name" value="LytTR_DNA-bd_dom"/>
</dbReference>
<dbReference type="SUPFAM" id="SSF52172">
    <property type="entry name" value="CheY-like"/>
    <property type="match status" value="1"/>
</dbReference>
<dbReference type="GO" id="GO:0003677">
    <property type="term" value="F:DNA binding"/>
    <property type="evidence" value="ECO:0007669"/>
    <property type="project" value="InterPro"/>
</dbReference>
<dbReference type="EMBL" id="VTOU01000001">
    <property type="protein sequence ID" value="TZG29573.1"/>
    <property type="molecule type" value="Genomic_DNA"/>
</dbReference>
<dbReference type="PROSITE" id="PS50930">
    <property type="entry name" value="HTH_LYTTR"/>
    <property type="match status" value="1"/>
</dbReference>
<sequence>MSAPLRVLAVDDEPLALRRLEIAVNHMDEARLIGTASDGPEALDAIARLDPDVVLLDIRMNGMTGFDVVGALSGERAPQVVFVTAYDAFATRAFEVSAVDYVLKPVDFDRLRAAFARCRERIHAADAEGREAELRALIEALRAPSRALEVQDRYEREIWVQRRGEFVRLNVDDIEWVGAERDYVRLNSGDGGFLLRETMAGMMTRLDPERFLRVHRSTIVQRQRIESLLPAGYGRFRVRLTSGVELNVGRLYSADIKAILSPSGKSHFAH</sequence>
<dbReference type="PANTHER" id="PTHR37299:SF1">
    <property type="entry name" value="STAGE 0 SPORULATION PROTEIN A HOMOLOG"/>
    <property type="match status" value="1"/>
</dbReference>
<proteinExistence type="predicted"/>
<dbReference type="Gene3D" id="3.40.50.2300">
    <property type="match status" value="1"/>
</dbReference>
<evidence type="ECO:0000313" key="5">
    <source>
        <dbReference type="Proteomes" id="UP000322077"/>
    </source>
</evidence>
<dbReference type="PROSITE" id="PS50110">
    <property type="entry name" value="RESPONSE_REGULATORY"/>
    <property type="match status" value="1"/>
</dbReference>
<dbReference type="AlphaFoldDB" id="A0A5D9CEJ6"/>
<keyword evidence="1" id="KW-0597">Phosphoprotein</keyword>
<evidence type="ECO:0000259" key="3">
    <source>
        <dbReference type="PROSITE" id="PS50930"/>
    </source>
</evidence>
<feature type="domain" description="Response regulatory" evidence="2">
    <location>
        <begin position="6"/>
        <end position="119"/>
    </location>
</feature>
<dbReference type="SMART" id="SM00448">
    <property type="entry name" value="REC"/>
    <property type="match status" value="1"/>
</dbReference>
<dbReference type="InterPro" id="IPR011006">
    <property type="entry name" value="CheY-like_superfamily"/>
</dbReference>
<keyword evidence="5" id="KW-1185">Reference proteome</keyword>
<dbReference type="Proteomes" id="UP000322077">
    <property type="component" value="Unassembled WGS sequence"/>
</dbReference>
<dbReference type="Pfam" id="PF04397">
    <property type="entry name" value="LytTR"/>
    <property type="match status" value="1"/>
</dbReference>
<name>A0A5D9CEJ6_9SPHN</name>
<gene>
    <name evidence="4" type="ORF">FYJ91_05485</name>
</gene>
<accession>A0A5D9CEJ6</accession>
<organism evidence="4 5">
    <name type="scientific">Sphingomonas montanisoli</name>
    <dbReference type="NCBI Taxonomy" id="2606412"/>
    <lineage>
        <taxon>Bacteria</taxon>
        <taxon>Pseudomonadati</taxon>
        <taxon>Pseudomonadota</taxon>
        <taxon>Alphaproteobacteria</taxon>
        <taxon>Sphingomonadales</taxon>
        <taxon>Sphingomonadaceae</taxon>
        <taxon>Sphingomonas</taxon>
    </lineage>
</organism>
<dbReference type="PANTHER" id="PTHR37299">
    <property type="entry name" value="TRANSCRIPTIONAL REGULATOR-RELATED"/>
    <property type="match status" value="1"/>
</dbReference>
<evidence type="ECO:0000259" key="2">
    <source>
        <dbReference type="PROSITE" id="PS50110"/>
    </source>
</evidence>
<comment type="caution">
    <text evidence="4">The sequence shown here is derived from an EMBL/GenBank/DDBJ whole genome shotgun (WGS) entry which is preliminary data.</text>
</comment>
<dbReference type="InterPro" id="IPR046947">
    <property type="entry name" value="LytR-like"/>
</dbReference>
<feature type="modified residue" description="4-aspartylphosphate" evidence="1">
    <location>
        <position position="57"/>
    </location>
</feature>
<dbReference type="InterPro" id="IPR001789">
    <property type="entry name" value="Sig_transdc_resp-reg_receiver"/>
</dbReference>
<dbReference type="SMART" id="SM00850">
    <property type="entry name" value="LytTR"/>
    <property type="match status" value="1"/>
</dbReference>
<protein>
    <submittedName>
        <fullName evidence="4">Response regulator transcription factor</fullName>
    </submittedName>
</protein>
<feature type="domain" description="HTH LytTR-type" evidence="3">
    <location>
        <begin position="158"/>
        <end position="262"/>
    </location>
</feature>
<reference evidence="4 5" key="1">
    <citation type="submission" date="2019-08" db="EMBL/GenBank/DDBJ databases">
        <authorList>
            <person name="Wang G."/>
            <person name="Xu Z."/>
        </authorList>
    </citation>
    <scope>NUCLEOTIDE SEQUENCE [LARGE SCALE GENOMIC DNA]</scope>
    <source>
        <strain evidence="4 5">ZX</strain>
    </source>
</reference>
<dbReference type="Pfam" id="PF00072">
    <property type="entry name" value="Response_reg"/>
    <property type="match status" value="1"/>
</dbReference>
<dbReference type="GO" id="GO:0000156">
    <property type="term" value="F:phosphorelay response regulator activity"/>
    <property type="evidence" value="ECO:0007669"/>
    <property type="project" value="InterPro"/>
</dbReference>
<evidence type="ECO:0000313" key="4">
    <source>
        <dbReference type="EMBL" id="TZG29573.1"/>
    </source>
</evidence>
<evidence type="ECO:0000256" key="1">
    <source>
        <dbReference type="PROSITE-ProRule" id="PRU00169"/>
    </source>
</evidence>
<dbReference type="Gene3D" id="2.40.50.1020">
    <property type="entry name" value="LytTr DNA-binding domain"/>
    <property type="match status" value="1"/>
</dbReference>